<protein>
    <submittedName>
        <fullName evidence="2">Uncharacterized protein</fullName>
    </submittedName>
</protein>
<name>A0A1B8Z8N8_9FLAO</name>
<gene>
    <name evidence="2" type="ORF">BBI01_21095</name>
</gene>
<evidence type="ECO:0000313" key="2">
    <source>
        <dbReference type="EMBL" id="OCA67983.1"/>
    </source>
</evidence>
<evidence type="ECO:0000313" key="3">
    <source>
        <dbReference type="Proteomes" id="UP000092651"/>
    </source>
</evidence>
<dbReference type="PROSITE" id="PS51257">
    <property type="entry name" value="PROKAR_LIPOPROTEIN"/>
    <property type="match status" value="1"/>
</dbReference>
<feature type="chain" id="PRO_5008620218" evidence="1">
    <location>
        <begin position="20"/>
        <end position="171"/>
    </location>
</feature>
<feature type="signal peptide" evidence="1">
    <location>
        <begin position="1"/>
        <end position="19"/>
    </location>
</feature>
<evidence type="ECO:0000256" key="1">
    <source>
        <dbReference type="SAM" id="SignalP"/>
    </source>
</evidence>
<dbReference type="RefSeq" id="WP_065396786.1">
    <property type="nucleotide sequence ID" value="NZ_MAYH01000051.1"/>
</dbReference>
<keyword evidence="3" id="KW-1185">Reference proteome</keyword>
<organism evidence="2 3">
    <name type="scientific">Chryseobacterium artocarpi</name>
    <dbReference type="NCBI Taxonomy" id="1414727"/>
    <lineage>
        <taxon>Bacteria</taxon>
        <taxon>Pseudomonadati</taxon>
        <taxon>Bacteroidota</taxon>
        <taxon>Flavobacteriia</taxon>
        <taxon>Flavobacteriales</taxon>
        <taxon>Weeksellaceae</taxon>
        <taxon>Chryseobacterium group</taxon>
        <taxon>Chryseobacterium</taxon>
    </lineage>
</organism>
<dbReference type="EMBL" id="MAYH01000051">
    <property type="protein sequence ID" value="OCA67983.1"/>
    <property type="molecule type" value="Genomic_DNA"/>
</dbReference>
<sequence>MKKMIYGAMALTLLTTVLSCKKEAQTQSSVSKDTLATVMTKDSTVAPKTDSAVTKTPSTSAVGENIITKNVGKYPHDIKFFEDKNITERLKKLVGNQYEEMVKYFDVTTPISLEHDIYILKGCKQHDCPGYSTKIYYDSKNDNLNVSIDNNGKISDFNEKGKIAGIEALNE</sequence>
<proteinExistence type="predicted"/>
<keyword evidence="1" id="KW-0732">Signal</keyword>
<dbReference type="Proteomes" id="UP000092651">
    <property type="component" value="Unassembled WGS sequence"/>
</dbReference>
<comment type="caution">
    <text evidence="2">The sequence shown here is derived from an EMBL/GenBank/DDBJ whole genome shotgun (WGS) entry which is preliminary data.</text>
</comment>
<accession>A0A1B8Z8N8</accession>
<dbReference type="AlphaFoldDB" id="A0A1B8Z8N8"/>
<dbReference type="OrthoDB" id="1347844at2"/>
<reference evidence="2 3" key="1">
    <citation type="submission" date="2016-07" db="EMBL/GenBank/DDBJ databases">
        <authorList>
            <person name="Jeong J.-J."/>
            <person name="Kim D.W."/>
            <person name="Sang M.K."/>
            <person name="Choi I.-G."/>
            <person name="Kim K.D."/>
        </authorList>
    </citation>
    <scope>NUCLEOTIDE SEQUENCE [LARGE SCALE GENOMIC DNA]</scope>
    <source>
        <strain evidence="2 3">UTM-3</strain>
    </source>
</reference>